<comment type="subcellular location">
    <subcellularLocation>
        <location evidence="3">Cytoplasm</location>
    </subcellularLocation>
</comment>
<evidence type="ECO:0000256" key="1">
    <source>
        <dbReference type="ARBA" id="ARBA00006770"/>
    </source>
</evidence>
<comment type="function">
    <text evidence="3">Catalyzes the transfer of a formyl group from 5-formyl tetrahydromethanopterin (5-formyl-H(4)MPT) to methanofuran (MFR) to produce formylmethanofuran (formyl-MFR) and tetrahydromethanopterin (H(4)MPT).</text>
</comment>
<evidence type="ECO:0000256" key="3">
    <source>
        <dbReference type="HAMAP-Rule" id="MF_00579"/>
    </source>
</evidence>
<keyword evidence="3" id="KW-0554">One-carbon metabolism</keyword>
<comment type="catalytic activity">
    <reaction evidence="3">
        <text>N-formylmethanofuran + 5,6,7,8-tetrahydromethanopterin + H(+) = N(5)-formyl-5,6,7,8-tetrahydromethanopterin + methanofuran</text>
        <dbReference type="Rhea" id="RHEA:18061"/>
        <dbReference type="ChEBI" id="CHEBI:15378"/>
        <dbReference type="ChEBI" id="CHEBI:57727"/>
        <dbReference type="ChEBI" id="CHEBI:58018"/>
        <dbReference type="ChEBI" id="CHEBI:58103"/>
        <dbReference type="ChEBI" id="CHEBI:58151"/>
        <dbReference type="EC" id="2.3.1.101"/>
    </reaction>
</comment>
<dbReference type="GO" id="GO:0005737">
    <property type="term" value="C:cytoplasm"/>
    <property type="evidence" value="ECO:0007669"/>
    <property type="project" value="UniProtKB-SubCell"/>
</dbReference>
<dbReference type="InterPro" id="IPR014053">
    <property type="entry name" value="ForMFR_H4MPT_ForTrfase"/>
</dbReference>
<evidence type="ECO:0000313" key="7">
    <source>
        <dbReference type="Proteomes" id="UP000536179"/>
    </source>
</evidence>
<dbReference type="NCBIfam" id="NF002554">
    <property type="entry name" value="PRK02114.1"/>
    <property type="match status" value="1"/>
</dbReference>
<dbReference type="GO" id="GO:0046294">
    <property type="term" value="P:formaldehyde catabolic process"/>
    <property type="evidence" value="ECO:0007669"/>
    <property type="project" value="UniProtKB-UniRule"/>
</dbReference>
<accession>A0A7W5E4J9</accession>
<organism evidence="6 7">
    <name type="scientific">Aporhodopirellula rubra</name>
    <dbReference type="NCBI Taxonomy" id="980271"/>
    <lineage>
        <taxon>Bacteria</taxon>
        <taxon>Pseudomonadati</taxon>
        <taxon>Planctomycetota</taxon>
        <taxon>Planctomycetia</taxon>
        <taxon>Pirellulales</taxon>
        <taxon>Pirellulaceae</taxon>
        <taxon>Aporhodopirellula</taxon>
    </lineage>
</organism>
<dbReference type="EC" id="2.3.1.101" evidence="3"/>
<name>A0A7W5E4J9_9BACT</name>
<evidence type="ECO:0000313" key="6">
    <source>
        <dbReference type="EMBL" id="MBB3209727.1"/>
    </source>
</evidence>
<dbReference type="RefSeq" id="WP_261363969.1">
    <property type="nucleotide sequence ID" value="NZ_JACHXU010000026.1"/>
</dbReference>
<evidence type="ECO:0000256" key="2">
    <source>
        <dbReference type="ARBA" id="ARBA00022679"/>
    </source>
</evidence>
<dbReference type="GO" id="GO:0030270">
    <property type="term" value="F:formylmethanofuran-tetrahydromethanopterin N-formyltransferase activity"/>
    <property type="evidence" value="ECO:0007669"/>
    <property type="project" value="UniProtKB-UniRule"/>
</dbReference>
<keyword evidence="3" id="KW-0963">Cytoplasm</keyword>
<dbReference type="GO" id="GO:0006730">
    <property type="term" value="P:one-carbon metabolic process"/>
    <property type="evidence" value="ECO:0007669"/>
    <property type="project" value="UniProtKB-UniRule"/>
</dbReference>
<keyword evidence="2 3" id="KW-0808">Transferase</keyword>
<feature type="domain" description="Formylmethanofuran: tetrahydromethanopterin formyltransferase Ftr N-terminal" evidence="4">
    <location>
        <begin position="21"/>
        <end position="176"/>
    </location>
</feature>
<dbReference type="InterPro" id="IPR002770">
    <property type="entry name" value="ForMFR_H4MPT_ForTrfase_C"/>
</dbReference>
<comment type="subunit">
    <text evidence="3">Homotetramer.</text>
</comment>
<dbReference type="Gene3D" id="3.30.70.520">
    <property type="match status" value="2"/>
</dbReference>
<dbReference type="EMBL" id="JACHXU010000026">
    <property type="protein sequence ID" value="MBB3209727.1"/>
    <property type="molecule type" value="Genomic_DNA"/>
</dbReference>
<gene>
    <name evidence="3" type="primary">ffsA</name>
    <name evidence="6" type="ORF">FHS27_005567</name>
</gene>
<feature type="domain" description="Formylmethanofuran: tetrahydromethanopterin formyltransferase Ftr C-terminal" evidence="5">
    <location>
        <begin position="179"/>
        <end position="329"/>
    </location>
</feature>
<dbReference type="Pfam" id="PF01913">
    <property type="entry name" value="FTR"/>
    <property type="match status" value="1"/>
</dbReference>
<keyword evidence="3 6" id="KW-0012">Acyltransferase</keyword>
<protein>
    <recommendedName>
        <fullName evidence="3">Formylmethanofuran--tetrahydromethanopterin formyltransferase</fullName>
        <shortName evidence="3">Ftr</shortName>
        <ecNumber evidence="3">2.3.1.101</ecNumber>
    </recommendedName>
    <alternativeName>
        <fullName evidence="3">H4MPT formyltransferase</fullName>
    </alternativeName>
</protein>
<comment type="caution">
    <text evidence="6">The sequence shown here is derived from an EMBL/GenBank/DDBJ whole genome shotgun (WGS) entry which is preliminary data.</text>
</comment>
<dbReference type="Proteomes" id="UP000536179">
    <property type="component" value="Unassembled WGS sequence"/>
</dbReference>
<comment type="pathway">
    <text evidence="3">One-carbon metabolism; formaldehyde degradation; formate from formaldehyde (H(4)MPT route): step 4/5.</text>
</comment>
<dbReference type="AlphaFoldDB" id="A0A7W5E4J9"/>
<dbReference type="SUPFAM" id="SSF55112">
    <property type="entry name" value="Formylmethanofuran:tetrahydromethanopterin formyltransferase"/>
    <property type="match status" value="2"/>
</dbReference>
<reference evidence="6 7" key="1">
    <citation type="submission" date="2020-08" db="EMBL/GenBank/DDBJ databases">
        <title>Genomic Encyclopedia of Type Strains, Phase III (KMG-III): the genomes of soil and plant-associated and newly described type strains.</title>
        <authorList>
            <person name="Whitman W."/>
        </authorList>
    </citation>
    <scope>NUCLEOTIDE SEQUENCE [LARGE SCALE GENOMIC DNA]</scope>
    <source>
        <strain evidence="6 7">CECT 8075</strain>
    </source>
</reference>
<dbReference type="Pfam" id="PF02741">
    <property type="entry name" value="FTR_C"/>
    <property type="match status" value="1"/>
</dbReference>
<evidence type="ECO:0000259" key="5">
    <source>
        <dbReference type="Pfam" id="PF02741"/>
    </source>
</evidence>
<evidence type="ECO:0000259" key="4">
    <source>
        <dbReference type="Pfam" id="PF01913"/>
    </source>
</evidence>
<dbReference type="InterPro" id="IPR022667">
    <property type="entry name" value="ForMFR_H4MPT_ForTrfase_N"/>
</dbReference>
<keyword evidence="7" id="KW-1185">Reference proteome</keyword>
<dbReference type="UniPathway" id="UPA00562">
    <property type="reaction ID" value="UER00704"/>
</dbReference>
<dbReference type="NCBIfam" id="TIGR03119">
    <property type="entry name" value="one_C_fhcD"/>
    <property type="match status" value="1"/>
</dbReference>
<dbReference type="InterPro" id="IPR023447">
    <property type="entry name" value="ForMFR_H4MPT_ForTrfase_fd-like"/>
</dbReference>
<sequence length="335" mass="35833">MIDEGAEHDNANHWIEHAPLRIDGVPIQATFAEAFDMKMTRLVLTAADRQWCHHAAAAMVGFGTSVIACGVEIAVERELSAKETPDGRPGVAILAFAVSGKELEKQIPRRAGQCVLTCPTTALYAGLEGDRNVYPNRVPLGKTLRYFGDGFQISKQVQHERADGHCETIRYWRVPVMDGEFVCQHDVGRTEAIGGGNFILLGRSMQSVSKACRAAIDAIKPMPGVITPFPGGATRSGSKVGSQYAALFASTNEAFCPSLRKMTNSELPAAASAVLEVVLDGANFEQISDAIRAGINAACESVGEAGLVGVTAGNYGGKLGRHHFHLDKIMTERPS</sequence>
<comment type="similarity">
    <text evidence="1 3">Belongs to the FTR family.</text>
</comment>
<proteinExistence type="inferred from homology"/>
<dbReference type="HAMAP" id="MF_00579">
    <property type="entry name" value="FTR"/>
    <property type="match status" value="1"/>
</dbReference>